<dbReference type="Pfam" id="PF13377">
    <property type="entry name" value="Peripla_BP_3"/>
    <property type="match status" value="1"/>
</dbReference>
<dbReference type="SMART" id="SM00354">
    <property type="entry name" value="HTH_LACI"/>
    <property type="match status" value="1"/>
</dbReference>
<proteinExistence type="predicted"/>
<dbReference type="EMBL" id="FOFT01000017">
    <property type="protein sequence ID" value="SES49026.1"/>
    <property type="molecule type" value="Genomic_DNA"/>
</dbReference>
<dbReference type="CDD" id="cd01392">
    <property type="entry name" value="HTH_LacI"/>
    <property type="match status" value="1"/>
</dbReference>
<feature type="domain" description="HTH lacI-type" evidence="5">
    <location>
        <begin position="11"/>
        <end position="65"/>
    </location>
</feature>
<dbReference type="PANTHER" id="PTHR30146:SF109">
    <property type="entry name" value="HTH-TYPE TRANSCRIPTIONAL REGULATOR GALS"/>
    <property type="match status" value="1"/>
</dbReference>
<dbReference type="Gene3D" id="3.40.50.2300">
    <property type="match status" value="2"/>
</dbReference>
<keyword evidence="3" id="KW-0804">Transcription</keyword>
<dbReference type="InterPro" id="IPR010982">
    <property type="entry name" value="Lambda_DNA-bd_dom_sf"/>
</dbReference>
<dbReference type="Gene3D" id="1.10.260.40">
    <property type="entry name" value="lambda repressor-like DNA-binding domains"/>
    <property type="match status" value="1"/>
</dbReference>
<dbReference type="InterPro" id="IPR000843">
    <property type="entry name" value="HTH_LacI"/>
</dbReference>
<evidence type="ECO:0000256" key="4">
    <source>
        <dbReference type="SAM" id="MobiDB-lite"/>
    </source>
</evidence>
<dbReference type="GO" id="GO:0000976">
    <property type="term" value="F:transcription cis-regulatory region binding"/>
    <property type="evidence" value="ECO:0007669"/>
    <property type="project" value="TreeGrafter"/>
</dbReference>
<keyword evidence="1" id="KW-0805">Transcription regulation</keyword>
<keyword evidence="2 6" id="KW-0238">DNA-binding</keyword>
<feature type="region of interest" description="Disordered" evidence="4">
    <location>
        <begin position="335"/>
        <end position="382"/>
    </location>
</feature>
<dbReference type="SUPFAM" id="SSF53822">
    <property type="entry name" value="Periplasmic binding protein-like I"/>
    <property type="match status" value="1"/>
</dbReference>
<dbReference type="PANTHER" id="PTHR30146">
    <property type="entry name" value="LACI-RELATED TRANSCRIPTIONAL REPRESSOR"/>
    <property type="match status" value="1"/>
</dbReference>
<dbReference type="Proteomes" id="UP000199028">
    <property type="component" value="Unassembled WGS sequence"/>
</dbReference>
<evidence type="ECO:0000256" key="1">
    <source>
        <dbReference type="ARBA" id="ARBA00023015"/>
    </source>
</evidence>
<dbReference type="InterPro" id="IPR028082">
    <property type="entry name" value="Peripla_BP_I"/>
</dbReference>
<evidence type="ECO:0000259" key="5">
    <source>
        <dbReference type="PROSITE" id="PS50932"/>
    </source>
</evidence>
<protein>
    <submittedName>
        <fullName evidence="6">DNA-binding transcriptional regulator, LacI/PurR family</fullName>
    </submittedName>
</protein>
<name>A0A1H9XS88_9PSEU</name>
<accession>A0A1H9XS88</accession>
<gene>
    <name evidence="6" type="ORF">SAMN05216195_11744</name>
</gene>
<dbReference type="SUPFAM" id="SSF47413">
    <property type="entry name" value="lambda repressor-like DNA-binding domains"/>
    <property type="match status" value="1"/>
</dbReference>
<sequence length="382" mass="40349">MVERRRTRSTVSIVDVARRAGVSVSTVSRSLRGETNVAAATHERVRRAVDELAYVPSPAAAGLATGRTSSIGVLASFDYRWFLTSVLEGVDSALRAAGYDLLMYNVGDAEARDHFFSSSPMRRRVDGVLAVAAVLTGEEQAVLRKLDVPVVAVNGIRTLLPRVGIDDEAGAAAAVKHLALLGHTDIAMISGNTDALVGTVTPRRAGFEAAVAALGHDTDVIVVDRWGAEGGIQGMDRLLTRSTLPSAIFTESDEMAFGALRSLRRTGVRVPEDVSLIGFDDHELAPALDLTTIAQPAREQGAVAADLLMNMIAGTADTSADIKLPTRLIVRGSTRRHLAAGDTESDEVRHGDFSEQPASSAPSATRSPPSAQSTLARSARGH</sequence>
<evidence type="ECO:0000256" key="2">
    <source>
        <dbReference type="ARBA" id="ARBA00023125"/>
    </source>
</evidence>
<dbReference type="InterPro" id="IPR046335">
    <property type="entry name" value="LacI/GalR-like_sensor"/>
</dbReference>
<feature type="compositionally biased region" description="Low complexity" evidence="4">
    <location>
        <begin position="356"/>
        <end position="374"/>
    </location>
</feature>
<dbReference type="GO" id="GO:0003700">
    <property type="term" value="F:DNA-binding transcription factor activity"/>
    <property type="evidence" value="ECO:0007669"/>
    <property type="project" value="TreeGrafter"/>
</dbReference>
<dbReference type="RefSeq" id="WP_281273463.1">
    <property type="nucleotide sequence ID" value="NZ_QQAU01000017.1"/>
</dbReference>
<reference evidence="7" key="1">
    <citation type="submission" date="2016-10" db="EMBL/GenBank/DDBJ databases">
        <authorList>
            <person name="Varghese N."/>
            <person name="Submissions S."/>
        </authorList>
    </citation>
    <scope>NUCLEOTIDE SEQUENCE [LARGE SCALE GENOMIC DNA]</scope>
    <source>
        <strain evidence="7">CGMCC 4.578</strain>
    </source>
</reference>
<evidence type="ECO:0000256" key="3">
    <source>
        <dbReference type="ARBA" id="ARBA00023163"/>
    </source>
</evidence>
<dbReference type="Pfam" id="PF00356">
    <property type="entry name" value="LacI"/>
    <property type="match status" value="1"/>
</dbReference>
<evidence type="ECO:0000313" key="7">
    <source>
        <dbReference type="Proteomes" id="UP000199028"/>
    </source>
</evidence>
<keyword evidence="7" id="KW-1185">Reference proteome</keyword>
<evidence type="ECO:0000313" key="6">
    <source>
        <dbReference type="EMBL" id="SES49026.1"/>
    </source>
</evidence>
<organism evidence="6 7">
    <name type="scientific">Lentzea flaviverrucosa</name>
    <dbReference type="NCBI Taxonomy" id="200379"/>
    <lineage>
        <taxon>Bacteria</taxon>
        <taxon>Bacillati</taxon>
        <taxon>Actinomycetota</taxon>
        <taxon>Actinomycetes</taxon>
        <taxon>Pseudonocardiales</taxon>
        <taxon>Pseudonocardiaceae</taxon>
        <taxon>Lentzea</taxon>
    </lineage>
</organism>
<dbReference type="PROSITE" id="PS50932">
    <property type="entry name" value="HTH_LACI_2"/>
    <property type="match status" value="1"/>
</dbReference>
<dbReference type="AlphaFoldDB" id="A0A1H9XS88"/>
<dbReference type="CDD" id="cd06267">
    <property type="entry name" value="PBP1_LacI_sugar_binding-like"/>
    <property type="match status" value="1"/>
</dbReference>